<keyword evidence="3" id="KW-1185">Reference proteome</keyword>
<evidence type="ECO:0000313" key="2">
    <source>
        <dbReference type="EMBL" id="PSL50962.1"/>
    </source>
</evidence>
<name>A0A2P8HXK7_9BACI</name>
<dbReference type="AlphaFoldDB" id="A0A2P8HXK7"/>
<dbReference type="OrthoDB" id="2965811at2"/>
<reference evidence="2 3" key="1">
    <citation type="submission" date="2018-03" db="EMBL/GenBank/DDBJ databases">
        <title>Genomic Encyclopedia of Type Strains, Phase III (KMG-III): the genomes of soil and plant-associated and newly described type strains.</title>
        <authorList>
            <person name="Whitman W."/>
        </authorList>
    </citation>
    <scope>NUCLEOTIDE SEQUENCE [LARGE SCALE GENOMIC DNA]</scope>
    <source>
        <strain evidence="2 3">CGMCC 1.07653</strain>
    </source>
</reference>
<keyword evidence="1" id="KW-0472">Membrane</keyword>
<feature type="transmembrane region" description="Helical" evidence="1">
    <location>
        <begin position="12"/>
        <end position="33"/>
    </location>
</feature>
<proteinExistence type="predicted"/>
<evidence type="ECO:0000256" key="1">
    <source>
        <dbReference type="SAM" id="Phobius"/>
    </source>
</evidence>
<dbReference type="Proteomes" id="UP000242310">
    <property type="component" value="Unassembled WGS sequence"/>
</dbReference>
<evidence type="ECO:0000313" key="3">
    <source>
        <dbReference type="Proteomes" id="UP000242310"/>
    </source>
</evidence>
<comment type="caution">
    <text evidence="2">The sequence shown here is derived from an EMBL/GenBank/DDBJ whole genome shotgun (WGS) entry which is preliminary data.</text>
</comment>
<sequence>MIWTLSPWLFHFIVSLLLLSAAFVIGWLLTKWVRKRKENHKQMERFLAIVVTVTMIGLYFLITEVLTESAGYQDAVITEDGAEVMDSPVVIVPFESYVIAESLYWPAYVRELSPDGENEAVFYFEPASAETLLEETGYIEGEGRPRFQYEVWFAQEVEPLLAEIEAASAETADELDETLEHWDVFIEQ</sequence>
<keyword evidence="1" id="KW-0812">Transmembrane</keyword>
<protein>
    <submittedName>
        <fullName evidence="2">Uncharacterized protein</fullName>
    </submittedName>
</protein>
<accession>A0A2P8HXK7</accession>
<gene>
    <name evidence="2" type="ORF">B0H94_102239</name>
</gene>
<dbReference type="RefSeq" id="WP_106587675.1">
    <property type="nucleotide sequence ID" value="NZ_PYAV01000002.1"/>
</dbReference>
<feature type="transmembrane region" description="Helical" evidence="1">
    <location>
        <begin position="45"/>
        <end position="62"/>
    </location>
</feature>
<organism evidence="2 3">
    <name type="scientific">Salsuginibacillus halophilus</name>
    <dbReference type="NCBI Taxonomy" id="517424"/>
    <lineage>
        <taxon>Bacteria</taxon>
        <taxon>Bacillati</taxon>
        <taxon>Bacillota</taxon>
        <taxon>Bacilli</taxon>
        <taxon>Bacillales</taxon>
        <taxon>Bacillaceae</taxon>
        <taxon>Salsuginibacillus</taxon>
    </lineage>
</organism>
<dbReference type="EMBL" id="PYAV01000002">
    <property type="protein sequence ID" value="PSL50962.1"/>
    <property type="molecule type" value="Genomic_DNA"/>
</dbReference>
<keyword evidence="1" id="KW-1133">Transmembrane helix</keyword>